<dbReference type="PANTHER" id="PTHR15744">
    <property type="entry name" value="BLOM7"/>
    <property type="match status" value="1"/>
</dbReference>
<keyword evidence="7" id="KW-1185">Reference proteome</keyword>
<reference evidence="6 7" key="1">
    <citation type="journal article" date="2015" name="Genome Biol. Evol.">
        <title>Comparative Genomics of a Bacterivorous Green Alga Reveals Evolutionary Causalities and Consequences of Phago-Mixotrophic Mode of Nutrition.</title>
        <authorList>
            <person name="Burns J.A."/>
            <person name="Paasch A."/>
            <person name="Narechania A."/>
            <person name="Kim E."/>
        </authorList>
    </citation>
    <scope>NUCLEOTIDE SEQUENCE [LARGE SCALE GENOMIC DNA]</scope>
    <source>
        <strain evidence="6 7">PLY_AMNH</strain>
    </source>
</reference>
<dbReference type="Pfam" id="PF22675">
    <property type="entry name" value="KH-I_KHDC4-BBP"/>
    <property type="match status" value="1"/>
</dbReference>
<feature type="region of interest" description="Disordered" evidence="3">
    <location>
        <begin position="490"/>
        <end position="514"/>
    </location>
</feature>
<evidence type="ECO:0000259" key="5">
    <source>
        <dbReference type="Pfam" id="PF23469"/>
    </source>
</evidence>
<dbReference type="SUPFAM" id="SSF54791">
    <property type="entry name" value="Eukaryotic type KH-domain (KH-domain type I)"/>
    <property type="match status" value="1"/>
</dbReference>
<dbReference type="Proteomes" id="UP001190700">
    <property type="component" value="Unassembled WGS sequence"/>
</dbReference>
<organism evidence="6 7">
    <name type="scientific">Cymbomonas tetramitiformis</name>
    <dbReference type="NCBI Taxonomy" id="36881"/>
    <lineage>
        <taxon>Eukaryota</taxon>
        <taxon>Viridiplantae</taxon>
        <taxon>Chlorophyta</taxon>
        <taxon>Pyramimonadophyceae</taxon>
        <taxon>Pyramimonadales</taxon>
        <taxon>Pyramimonadaceae</taxon>
        <taxon>Cymbomonas</taxon>
    </lineage>
</organism>
<gene>
    <name evidence="6" type="ORF">CYMTET_5232</name>
</gene>
<proteinExistence type="predicted"/>
<protein>
    <recommendedName>
        <fullName evidence="1">Protein RIK</fullName>
    </recommendedName>
    <alternativeName>
        <fullName evidence="2">Rough sheath 2-interacting KH domain protein</fullName>
    </alternativeName>
</protein>
<feature type="region of interest" description="Disordered" evidence="3">
    <location>
        <begin position="547"/>
        <end position="566"/>
    </location>
</feature>
<dbReference type="AlphaFoldDB" id="A0AAE0GZU9"/>
<dbReference type="EMBL" id="LGRX02000940">
    <property type="protein sequence ID" value="KAK3287248.1"/>
    <property type="molecule type" value="Genomic_DNA"/>
</dbReference>
<dbReference type="GO" id="GO:0005634">
    <property type="term" value="C:nucleus"/>
    <property type="evidence" value="ECO:0007669"/>
    <property type="project" value="InterPro"/>
</dbReference>
<dbReference type="Pfam" id="PF23469">
    <property type="entry name" value="KH_12"/>
    <property type="match status" value="1"/>
</dbReference>
<feature type="compositionally biased region" description="Polar residues" evidence="3">
    <location>
        <begin position="499"/>
        <end position="509"/>
    </location>
</feature>
<feature type="domain" description="KHDC4/BBP-like KH-domain type I" evidence="4">
    <location>
        <begin position="198"/>
        <end position="266"/>
    </location>
</feature>
<feature type="region of interest" description="Disordered" evidence="3">
    <location>
        <begin position="392"/>
        <end position="472"/>
    </location>
</feature>
<comment type="caution">
    <text evidence="6">The sequence shown here is derived from an EMBL/GenBank/DDBJ whole genome shotgun (WGS) entry which is preliminary data.</text>
</comment>
<accession>A0AAE0GZU9</accession>
<evidence type="ECO:0000256" key="2">
    <source>
        <dbReference type="ARBA" id="ARBA00081001"/>
    </source>
</evidence>
<dbReference type="InterPro" id="IPR031121">
    <property type="entry name" value="RIK/BLOM7"/>
</dbReference>
<evidence type="ECO:0000313" key="6">
    <source>
        <dbReference type="EMBL" id="KAK3287248.1"/>
    </source>
</evidence>
<dbReference type="GO" id="GO:0003723">
    <property type="term" value="F:RNA binding"/>
    <property type="evidence" value="ECO:0007669"/>
    <property type="project" value="InterPro"/>
</dbReference>
<dbReference type="InterPro" id="IPR055256">
    <property type="entry name" value="KH_1_KHDC4/BBP-like"/>
</dbReference>
<dbReference type="Gene3D" id="3.30.1370.10">
    <property type="entry name" value="K Homology domain, type 1"/>
    <property type="match status" value="1"/>
</dbReference>
<evidence type="ECO:0000256" key="1">
    <source>
        <dbReference type="ARBA" id="ARBA00070402"/>
    </source>
</evidence>
<evidence type="ECO:0000313" key="7">
    <source>
        <dbReference type="Proteomes" id="UP001190700"/>
    </source>
</evidence>
<evidence type="ECO:0000259" key="4">
    <source>
        <dbReference type="Pfam" id="PF22675"/>
    </source>
</evidence>
<evidence type="ECO:0000256" key="3">
    <source>
        <dbReference type="SAM" id="MobiDB-lite"/>
    </source>
</evidence>
<dbReference type="InterPro" id="IPR036612">
    <property type="entry name" value="KH_dom_type_1_sf"/>
</dbReference>
<dbReference type="InterPro" id="IPR056149">
    <property type="entry name" value="PRP5/DDX46/KHDC4_KH"/>
</dbReference>
<name>A0AAE0GZU9_9CHLO</name>
<dbReference type="PANTHER" id="PTHR15744:SF0">
    <property type="entry name" value="KH HOMOLOGY DOMAIN-CONTAINING PROTEIN 4"/>
    <property type="match status" value="1"/>
</dbReference>
<feature type="compositionally biased region" description="Low complexity" evidence="3">
    <location>
        <begin position="445"/>
        <end position="458"/>
    </location>
</feature>
<sequence length="695" mass="76386">MQSAGQGDTSRKRKWDVSAAQGTCAAAVNALLAARAHQGVAAAVQRINKGIATKAALSPSVIPTRASVPKDDINPIEEVIINDAEPSVRIQLTKRSTQDDILRDFGCVAITRGRYRPRATLNPDNDEKPLYLAIQASSSITDLERKKRAVADAAEFVRNKILGANKSYADNYSAVPAPGQIPLSDMGTLSVYVGVAADSGFNTAGRLRGPNDSYFQHIMSKTGATAQLRGSGSGNAESSEPLHVFISCDNPTGLKDAKRLVEDLIQTVKSEYLQSLSPGRNQTKQLAAGPTASSLLQHPMYQGEARLAVRYTFRLLHIESTKQIMLQDLWISQQFLQLRRMSRHLPLQSTQAMEAGRALATAHMEHFSLVHILLLEVYTRHLLLSSEANLRGKDQEEPAVTSPTEGFDKLSPTVSPQRHKEPGEGDIEPSGGGVTGKEPGKGDIELSSGEEGGYSDSGSDLDRRNPRRKTQKFQHLSEDIFWYMESDMQMEGTTHEESSTSQRPHYTGSNEDDREEFCLALSRRVTGKQRAHRSSVRRALNGPMMLKASPEEKKNYKKNSQPGWQGMYEELPSFRQSTGSDSADGTANCADQPFHLMDRNATWVVARPATEEDDDGEVSDEYLRDGNSLTGLAGCDGKESTVYYWALRKVVHELNKKFLMRGTKEKNDMLKAVPQTALQDGVTLVSPPLDDEQGE</sequence>
<dbReference type="FunFam" id="3.30.1370.10:FF:000037">
    <property type="entry name" value="KH domain protein"/>
    <property type="match status" value="1"/>
</dbReference>
<feature type="domain" description="ATP-dependent RNA helicase PRP5/DDX46/KHDC4 KH" evidence="5">
    <location>
        <begin position="77"/>
        <end position="159"/>
    </location>
</feature>